<accession>A0A075HQZ6</accession>
<keyword evidence="1" id="KW-0808">Transferase</keyword>
<dbReference type="GO" id="GO:0004534">
    <property type="term" value="F:5'-3' RNA exonuclease activity"/>
    <property type="evidence" value="ECO:0007669"/>
    <property type="project" value="TreeGrafter"/>
</dbReference>
<reference evidence="1" key="1">
    <citation type="journal article" date="2014" name="Genome Biol. Evol.">
        <title>Pangenome evidence for extensive interdomain horizontal transfer affecting lineage core and shell genes in uncultured planktonic thaumarchaeota and euryarchaeota.</title>
        <authorList>
            <person name="Deschamps P."/>
            <person name="Zivanovic Y."/>
            <person name="Moreira D."/>
            <person name="Rodriguez-Valera F."/>
            <person name="Lopez-Garcia P."/>
        </authorList>
    </citation>
    <scope>NUCLEOTIDE SEQUENCE</scope>
</reference>
<dbReference type="Gene3D" id="3.20.20.140">
    <property type="entry name" value="Metal-dependent hydrolases"/>
    <property type="match status" value="1"/>
</dbReference>
<organism evidence="1">
    <name type="scientific">uncultured marine thaumarchaeote KM3_84_E02</name>
    <dbReference type="NCBI Taxonomy" id="1456312"/>
    <lineage>
        <taxon>Archaea</taxon>
        <taxon>Nitrososphaerota</taxon>
        <taxon>environmental samples</taxon>
    </lineage>
</organism>
<proteinExistence type="predicted"/>
<protein>
    <submittedName>
        <fullName evidence="1">Phosphotransferase domain-containing protein</fullName>
    </submittedName>
</protein>
<dbReference type="CDD" id="cd07432">
    <property type="entry name" value="PHP_HisPPase"/>
    <property type="match status" value="1"/>
</dbReference>
<dbReference type="GO" id="GO:0016740">
    <property type="term" value="F:transferase activity"/>
    <property type="evidence" value="ECO:0007669"/>
    <property type="project" value="UniProtKB-KW"/>
</dbReference>
<dbReference type="EMBL" id="KF901120">
    <property type="protein sequence ID" value="AIF18776.1"/>
    <property type="molecule type" value="Genomic_DNA"/>
</dbReference>
<name>A0A075HQZ6_9ARCH</name>
<dbReference type="InterPro" id="IPR016195">
    <property type="entry name" value="Pol/histidinol_Pase-like"/>
</dbReference>
<dbReference type="Pfam" id="PF13263">
    <property type="entry name" value="PHP_C"/>
    <property type="match status" value="1"/>
</dbReference>
<dbReference type="GO" id="GO:0035312">
    <property type="term" value="F:5'-3' DNA exonuclease activity"/>
    <property type="evidence" value="ECO:0007669"/>
    <property type="project" value="TreeGrafter"/>
</dbReference>
<dbReference type="PANTHER" id="PTHR42924">
    <property type="entry name" value="EXONUCLEASE"/>
    <property type="match status" value="1"/>
</dbReference>
<dbReference type="PANTHER" id="PTHR42924:SF3">
    <property type="entry name" value="POLYMERASE_HISTIDINOL PHOSPHATASE N-TERMINAL DOMAIN-CONTAINING PROTEIN"/>
    <property type="match status" value="1"/>
</dbReference>
<sequence length="306" mass="35500">MLEMLRTELHCHNVFSNGHVGELEPPCDCNVTIKEQLKKSLDSKLDVLFVTNHNTLDGFKQMINYKNNHAKFSNLSVYPAEEITTDKEAHVLVYGLNKEIKPNQTIDEILDAAKSQDAVTIAPHPFSLIDALRDDSLKCDLFEVFNSSNIDIYSNKKAEIFAKEHNLITIAGSDSHIASTIGRCTNLINSENNLDDILYAMKKGKISIEKMEYVKRREVLEHIQYKIENSKEYIDQYVNEFYPKYLGLFNQMYKLYMITRKSFIWDIAFKLAIFGLRRISYKINFEGHDPYAFRTRDIPTITKMIF</sequence>
<evidence type="ECO:0000313" key="1">
    <source>
        <dbReference type="EMBL" id="AIF18776.1"/>
    </source>
</evidence>
<dbReference type="AlphaFoldDB" id="A0A075HQZ6"/>
<dbReference type="SUPFAM" id="SSF89550">
    <property type="entry name" value="PHP domain-like"/>
    <property type="match status" value="1"/>
</dbReference>
<dbReference type="InterPro" id="IPR052018">
    <property type="entry name" value="PHP_domain"/>
</dbReference>